<comment type="caution">
    <text evidence="1">The sequence shown here is derived from an EMBL/GenBank/DDBJ whole genome shotgun (WGS) entry which is preliminary data.</text>
</comment>
<evidence type="ECO:0000313" key="2">
    <source>
        <dbReference type="Proteomes" id="UP000003781"/>
    </source>
</evidence>
<protein>
    <submittedName>
        <fullName evidence="1">Uncharacterized protein</fullName>
    </submittedName>
</protein>
<proteinExistence type="predicted"/>
<dbReference type="AlphaFoldDB" id="A3IIT2"/>
<sequence length="47" mass="5413">MRPVSLNILKSSRVRKNSPMKQKAYSKKRFLNTNKPLVLSNVELLGQ</sequence>
<dbReference type="EMBL" id="AAXW01000002">
    <property type="protein sequence ID" value="EAZ93714.1"/>
    <property type="molecule type" value="Genomic_DNA"/>
</dbReference>
<gene>
    <name evidence="1" type="ORF">CY0110_18002</name>
</gene>
<accession>A3IIT2</accession>
<name>A3IIT2_9CHRO</name>
<reference evidence="1 2" key="1">
    <citation type="submission" date="2007-03" db="EMBL/GenBank/DDBJ databases">
        <authorList>
            <person name="Stal L."/>
            <person name="Ferriera S."/>
            <person name="Johnson J."/>
            <person name="Kravitz S."/>
            <person name="Beeson K."/>
            <person name="Sutton G."/>
            <person name="Rogers Y.-H."/>
            <person name="Friedman R."/>
            <person name="Frazier M."/>
            <person name="Venter J.C."/>
        </authorList>
    </citation>
    <scope>NUCLEOTIDE SEQUENCE [LARGE SCALE GENOMIC DNA]</scope>
    <source>
        <strain evidence="1 2">CCY0110</strain>
    </source>
</reference>
<keyword evidence="2" id="KW-1185">Reference proteome</keyword>
<dbReference type="Proteomes" id="UP000003781">
    <property type="component" value="Unassembled WGS sequence"/>
</dbReference>
<evidence type="ECO:0000313" key="1">
    <source>
        <dbReference type="EMBL" id="EAZ93714.1"/>
    </source>
</evidence>
<organism evidence="1 2">
    <name type="scientific">Crocosphaera chwakensis CCY0110</name>
    <dbReference type="NCBI Taxonomy" id="391612"/>
    <lineage>
        <taxon>Bacteria</taxon>
        <taxon>Bacillati</taxon>
        <taxon>Cyanobacteriota</taxon>
        <taxon>Cyanophyceae</taxon>
        <taxon>Oscillatoriophycideae</taxon>
        <taxon>Chroococcales</taxon>
        <taxon>Aphanothecaceae</taxon>
        <taxon>Crocosphaera</taxon>
        <taxon>Crocosphaera chwakensis</taxon>
    </lineage>
</organism>